<name>A0A1V9VCY5_9BACT</name>
<dbReference type="Pfam" id="PF03739">
    <property type="entry name" value="LptF_LptG"/>
    <property type="match status" value="1"/>
</dbReference>
<organism evidence="6 7">
    <name type="scientific">Aliarcobacter cryaerophilus</name>
    <dbReference type="NCBI Taxonomy" id="28198"/>
    <lineage>
        <taxon>Bacteria</taxon>
        <taxon>Pseudomonadati</taxon>
        <taxon>Campylobacterota</taxon>
        <taxon>Epsilonproteobacteria</taxon>
        <taxon>Campylobacterales</taxon>
        <taxon>Arcobacteraceae</taxon>
        <taxon>Aliarcobacter</taxon>
    </lineage>
</organism>
<dbReference type="PANTHER" id="PTHR33529:SF6">
    <property type="entry name" value="YJGP_YJGQ FAMILY PERMEASE"/>
    <property type="match status" value="1"/>
</dbReference>
<dbReference type="Proteomes" id="UP000192599">
    <property type="component" value="Unassembled WGS sequence"/>
</dbReference>
<comment type="caution">
    <text evidence="6">The sequence shown here is derived from an EMBL/GenBank/DDBJ whole genome shotgun (WGS) entry which is preliminary data.</text>
</comment>
<keyword evidence="4" id="KW-1133">Transmembrane helix</keyword>
<proteinExistence type="predicted"/>
<dbReference type="GO" id="GO:0043190">
    <property type="term" value="C:ATP-binding cassette (ABC) transporter complex"/>
    <property type="evidence" value="ECO:0007669"/>
    <property type="project" value="TreeGrafter"/>
</dbReference>
<evidence type="ECO:0000256" key="5">
    <source>
        <dbReference type="ARBA" id="ARBA00023136"/>
    </source>
</evidence>
<evidence type="ECO:0000313" key="6">
    <source>
        <dbReference type="EMBL" id="OQR41905.1"/>
    </source>
</evidence>
<keyword evidence="5" id="KW-0472">Membrane</keyword>
<protein>
    <submittedName>
        <fullName evidence="6">Permease</fullName>
    </submittedName>
</protein>
<evidence type="ECO:0000256" key="2">
    <source>
        <dbReference type="ARBA" id="ARBA00022475"/>
    </source>
</evidence>
<dbReference type="RefSeq" id="WP_066359210.1">
    <property type="nucleotide sequence ID" value="NZ_CP060692.1"/>
</dbReference>
<dbReference type="GO" id="GO:0015920">
    <property type="term" value="P:lipopolysaccharide transport"/>
    <property type="evidence" value="ECO:0007669"/>
    <property type="project" value="TreeGrafter"/>
</dbReference>
<evidence type="ECO:0000313" key="7">
    <source>
        <dbReference type="Proteomes" id="UP000192599"/>
    </source>
</evidence>
<evidence type="ECO:0000256" key="3">
    <source>
        <dbReference type="ARBA" id="ARBA00022692"/>
    </source>
</evidence>
<accession>A0A1V9VCY5</accession>
<keyword evidence="3" id="KW-0812">Transmembrane</keyword>
<keyword evidence="2" id="KW-1003">Cell membrane</keyword>
<gene>
    <name evidence="6" type="ORF">AS859_02900</name>
</gene>
<evidence type="ECO:0000256" key="4">
    <source>
        <dbReference type="ARBA" id="ARBA00022989"/>
    </source>
</evidence>
<dbReference type="InterPro" id="IPR005495">
    <property type="entry name" value="LptG/LptF_permease"/>
</dbReference>
<dbReference type="EMBL" id="LNTC01000021">
    <property type="protein sequence ID" value="OQR41905.1"/>
    <property type="molecule type" value="Genomic_DNA"/>
</dbReference>
<dbReference type="AlphaFoldDB" id="A0A1V9VCY5"/>
<dbReference type="PANTHER" id="PTHR33529">
    <property type="entry name" value="SLR0882 PROTEIN-RELATED"/>
    <property type="match status" value="1"/>
</dbReference>
<comment type="subcellular location">
    <subcellularLocation>
        <location evidence="1">Cell membrane</location>
        <topology evidence="1">Multi-pass membrane protein</topology>
    </subcellularLocation>
</comment>
<reference evidence="6 7" key="1">
    <citation type="submission" date="2017-04" db="EMBL/GenBank/DDBJ databases">
        <title>Accumulation and expression of multiple antibiotic resistance genes in Arcobacter cryaerophilus that thrives in sewage.</title>
        <authorList>
            <person name="Millar J.A."/>
            <person name="Raghavan R."/>
        </authorList>
    </citation>
    <scope>NUCLEOTIDE SEQUENCE [LARGE SCALE GENOMIC DNA]</scope>
    <source>
        <strain evidence="6 7">AZT-1</strain>
    </source>
</reference>
<sequence length="355" mass="41375">MSILTKYIIEKYLKNFIIILLSLEIFFVGIDFLQNFKSIPQSANLQLLYIFYNAFFTLTLTLPLSIVFAWISTLITFIKNNEYVAFYSLGAGRRDIFLPILSLGLIFLVVLIFLQMTPLAYSYEQKKKILDNEYFSSTKSDIFLKYNDNFVYFQKLFPLEKRAENIHIFKVDGKDVVETIVAQKAYFQNNKWYIVDAKITTKPKELDMNSKLTIKYEKFLNTLDGFQPKILDNVYEARNDSSLLDAINAMFLLEKQGVNTSKIRGNIYNQLFVPFFIIPLLFLVFAYSSLNSRFFRLGIFVSFGIFGTLIVWGVFFFLFKITSSGVLNPELSLLLPLIIWFIVAIYVYQSRIKTI</sequence>
<evidence type="ECO:0000256" key="1">
    <source>
        <dbReference type="ARBA" id="ARBA00004651"/>
    </source>
</evidence>